<dbReference type="GO" id="GO:0003677">
    <property type="term" value="F:DNA binding"/>
    <property type="evidence" value="ECO:0007669"/>
    <property type="project" value="UniProtKB-KW"/>
</dbReference>
<dbReference type="NCBIfam" id="NF003056">
    <property type="entry name" value="PRK03975.1-4"/>
    <property type="match status" value="1"/>
</dbReference>
<dbReference type="InterPro" id="IPR036657">
    <property type="entry name" value="Tfx_DNA-bd_sf_arc"/>
</dbReference>
<dbReference type="Gene3D" id="3.30.1190.10">
    <property type="entry name" value="DNA-binding protein Tfx superfamily, archaea"/>
    <property type="match status" value="1"/>
</dbReference>
<feature type="domain" description="HTH cro/C1-type" evidence="4">
    <location>
        <begin position="10"/>
        <end position="64"/>
    </location>
</feature>
<evidence type="ECO:0000313" key="6">
    <source>
        <dbReference type="Proteomes" id="UP000605144"/>
    </source>
</evidence>
<evidence type="ECO:0000313" key="5">
    <source>
        <dbReference type="EMBL" id="HIP16916.1"/>
    </source>
</evidence>
<dbReference type="Pfam" id="PF04545">
    <property type="entry name" value="Sigma70_r4"/>
    <property type="match status" value="1"/>
</dbReference>
<dbReference type="GO" id="GO:0006352">
    <property type="term" value="P:DNA-templated transcription initiation"/>
    <property type="evidence" value="ECO:0007669"/>
    <property type="project" value="InterPro"/>
</dbReference>
<evidence type="ECO:0000256" key="2">
    <source>
        <dbReference type="ARBA" id="ARBA00023125"/>
    </source>
</evidence>
<keyword evidence="3" id="KW-0804">Transcription</keyword>
<accession>A0A833DR99</accession>
<keyword evidence="2 5" id="KW-0238">DNA-binding</keyword>
<dbReference type="InterPro" id="IPR007630">
    <property type="entry name" value="RNA_pol_sigma70_r4"/>
</dbReference>
<evidence type="ECO:0000256" key="3">
    <source>
        <dbReference type="ARBA" id="ARBA00023163"/>
    </source>
</evidence>
<dbReference type="InterPro" id="IPR018384">
    <property type="entry name" value="Tfx_DNA-bd_euryarc"/>
</dbReference>
<comment type="caution">
    <text evidence="5">The sequence shown here is derived from an EMBL/GenBank/DDBJ whole genome shotgun (WGS) entry which is preliminary data.</text>
</comment>
<dbReference type="GO" id="GO:0003700">
    <property type="term" value="F:DNA-binding transcription factor activity"/>
    <property type="evidence" value="ECO:0007669"/>
    <property type="project" value="InterPro"/>
</dbReference>
<name>A0A833DR99_9EURY</name>
<dbReference type="EMBL" id="DQSV01000025">
    <property type="protein sequence ID" value="HIP16916.1"/>
    <property type="molecule type" value="Genomic_DNA"/>
</dbReference>
<protein>
    <submittedName>
        <fullName evidence="5">Tfx family DNA-binding protein</fullName>
    </submittedName>
</protein>
<evidence type="ECO:0000256" key="1">
    <source>
        <dbReference type="ARBA" id="ARBA00023015"/>
    </source>
</evidence>
<dbReference type="PIRSF" id="PIRSF004932">
    <property type="entry name" value="DNA_bind_Tfx"/>
    <property type="match status" value="1"/>
</dbReference>
<dbReference type="NCBIfam" id="NF003055">
    <property type="entry name" value="PRK03975.1-2"/>
    <property type="match status" value="1"/>
</dbReference>
<dbReference type="InterPro" id="IPR004645">
    <property type="entry name" value="Tfx_DNA-bd_arc"/>
</dbReference>
<gene>
    <name evidence="5" type="ORF">EYG76_01235</name>
</gene>
<dbReference type="PROSITE" id="PS50943">
    <property type="entry name" value="HTH_CROC1"/>
    <property type="match status" value="1"/>
</dbReference>
<dbReference type="SUPFAM" id="SSF89915">
    <property type="entry name" value="DNA-binding protein Tfx"/>
    <property type="match status" value="1"/>
</dbReference>
<dbReference type="NCBIfam" id="TIGR00721">
    <property type="entry name" value="tfx"/>
    <property type="match status" value="1"/>
</dbReference>
<evidence type="ECO:0000259" key="4">
    <source>
        <dbReference type="PROSITE" id="PS50943"/>
    </source>
</evidence>
<dbReference type="Pfam" id="PF14601">
    <property type="entry name" value="TFX_C"/>
    <property type="match status" value="1"/>
</dbReference>
<dbReference type="AlphaFoldDB" id="A0A833DR99"/>
<dbReference type="InterPro" id="IPR029291">
    <property type="entry name" value="Tfx_C"/>
</dbReference>
<dbReference type="Proteomes" id="UP000605144">
    <property type="component" value="Unassembled WGS sequence"/>
</dbReference>
<dbReference type="InterPro" id="IPR001387">
    <property type="entry name" value="Cro/C1-type_HTH"/>
</dbReference>
<keyword evidence="1" id="KW-0805">Transcription regulation</keyword>
<sequence length="143" mass="16747">MESFLTDTQIKVLKLRKKGLTQEEIAKLMNTSRANICMIERRAKENIEKARNTLKIYESIISPIKLVVYKDTDVFQIPKLIYETSNKHNIHIIYNSLELIDIVYNNMKNNIEKRIVKKPFVINILEDGNISFMDCSLIKNDID</sequence>
<reference evidence="5" key="1">
    <citation type="journal article" date="2020" name="ISME J.">
        <title>Gammaproteobacteria mediating utilization of methyl-, sulfur- and petroleum organic compounds in deep ocean hydrothermal plumes.</title>
        <authorList>
            <person name="Zhou Z."/>
            <person name="Liu Y."/>
            <person name="Pan J."/>
            <person name="Cron B.R."/>
            <person name="Toner B.M."/>
            <person name="Anantharaman K."/>
            <person name="Breier J.A."/>
            <person name="Dick G.J."/>
            <person name="Li M."/>
        </authorList>
    </citation>
    <scope>NUCLEOTIDE SEQUENCE</scope>
    <source>
        <strain evidence="5">SZUA-1385</strain>
    </source>
</reference>
<proteinExistence type="predicted"/>
<organism evidence="5 6">
    <name type="scientific">Methanothermococcus okinawensis</name>
    <dbReference type="NCBI Taxonomy" id="155863"/>
    <lineage>
        <taxon>Archaea</taxon>
        <taxon>Methanobacteriati</taxon>
        <taxon>Methanobacteriota</taxon>
        <taxon>Methanomada group</taxon>
        <taxon>Methanococci</taxon>
        <taxon>Methanococcales</taxon>
        <taxon>Methanococcaceae</taxon>
        <taxon>Methanothermococcus</taxon>
    </lineage>
</organism>